<dbReference type="EMBL" id="KZ679007">
    <property type="protein sequence ID" value="PSS25595.1"/>
    <property type="molecule type" value="Genomic_DNA"/>
</dbReference>
<gene>
    <name evidence="2" type="ORF">M430DRAFT_33242</name>
</gene>
<evidence type="ECO:0000313" key="3">
    <source>
        <dbReference type="Proteomes" id="UP000241818"/>
    </source>
</evidence>
<protein>
    <submittedName>
        <fullName evidence="2">Uncharacterized protein</fullName>
    </submittedName>
</protein>
<dbReference type="STRING" id="857342.A0A2T3BB97"/>
<accession>A0A2T3BB97</accession>
<evidence type="ECO:0000256" key="1">
    <source>
        <dbReference type="SAM" id="Phobius"/>
    </source>
</evidence>
<dbReference type="AlphaFoldDB" id="A0A2T3BB97"/>
<dbReference type="RefSeq" id="XP_024724194.1">
    <property type="nucleotide sequence ID" value="XM_024866326.1"/>
</dbReference>
<keyword evidence="1" id="KW-1133">Transmembrane helix</keyword>
<dbReference type="InParanoid" id="A0A2T3BB97"/>
<reference evidence="2 3" key="1">
    <citation type="journal article" date="2018" name="New Phytol.">
        <title>Comparative genomics and transcriptomics depict ericoid mycorrhizal fungi as versatile saprotrophs and plant mutualists.</title>
        <authorList>
            <person name="Martino E."/>
            <person name="Morin E."/>
            <person name="Grelet G.A."/>
            <person name="Kuo A."/>
            <person name="Kohler A."/>
            <person name="Daghino S."/>
            <person name="Barry K.W."/>
            <person name="Cichocki N."/>
            <person name="Clum A."/>
            <person name="Dockter R.B."/>
            <person name="Hainaut M."/>
            <person name="Kuo R.C."/>
            <person name="LaButti K."/>
            <person name="Lindahl B.D."/>
            <person name="Lindquist E.A."/>
            <person name="Lipzen A."/>
            <person name="Khouja H.R."/>
            <person name="Magnuson J."/>
            <person name="Murat C."/>
            <person name="Ohm R.A."/>
            <person name="Singer S.W."/>
            <person name="Spatafora J.W."/>
            <person name="Wang M."/>
            <person name="Veneault-Fourrey C."/>
            <person name="Henrissat B."/>
            <person name="Grigoriev I.V."/>
            <person name="Martin F.M."/>
            <person name="Perotto S."/>
        </authorList>
    </citation>
    <scope>NUCLEOTIDE SEQUENCE [LARGE SCALE GENOMIC DNA]</scope>
    <source>
        <strain evidence="2 3">ATCC 22711</strain>
    </source>
</reference>
<proteinExistence type="predicted"/>
<organism evidence="2 3">
    <name type="scientific">Amorphotheca resinae ATCC 22711</name>
    <dbReference type="NCBI Taxonomy" id="857342"/>
    <lineage>
        <taxon>Eukaryota</taxon>
        <taxon>Fungi</taxon>
        <taxon>Dikarya</taxon>
        <taxon>Ascomycota</taxon>
        <taxon>Pezizomycotina</taxon>
        <taxon>Leotiomycetes</taxon>
        <taxon>Helotiales</taxon>
        <taxon>Amorphothecaceae</taxon>
        <taxon>Amorphotheca</taxon>
    </lineage>
</organism>
<evidence type="ECO:0000313" key="2">
    <source>
        <dbReference type="EMBL" id="PSS25595.1"/>
    </source>
</evidence>
<dbReference type="OrthoDB" id="2555959at2759"/>
<keyword evidence="3" id="KW-1185">Reference proteome</keyword>
<name>A0A2T3BB97_AMORE</name>
<feature type="transmembrane region" description="Helical" evidence="1">
    <location>
        <begin position="15"/>
        <end position="33"/>
    </location>
</feature>
<sequence length="70" mass="7729">MSSPLQSFRNLPQRTRIGVGLAFLAWGTIGLYISDTAEKKLGYEPTEKDKEALDAVVPKITFVDKEDGKS</sequence>
<keyword evidence="1" id="KW-0472">Membrane</keyword>
<dbReference type="Proteomes" id="UP000241818">
    <property type="component" value="Unassembled WGS sequence"/>
</dbReference>
<keyword evidence="1" id="KW-0812">Transmembrane</keyword>
<dbReference type="GeneID" id="36574407"/>